<keyword evidence="1" id="KW-0812">Transmembrane</keyword>
<gene>
    <name evidence="2" type="ORF">AFE02nite_01140</name>
</gene>
<comment type="caution">
    <text evidence="2">The sequence shown here is derived from an EMBL/GenBank/DDBJ whole genome shotgun (WGS) entry which is preliminary data.</text>
</comment>
<organism evidence="2 3">
    <name type="scientific">Actinotalea fermentans</name>
    <dbReference type="NCBI Taxonomy" id="43671"/>
    <lineage>
        <taxon>Bacteria</taxon>
        <taxon>Bacillati</taxon>
        <taxon>Actinomycetota</taxon>
        <taxon>Actinomycetes</taxon>
        <taxon>Micrococcales</taxon>
        <taxon>Cellulomonadaceae</taxon>
        <taxon>Actinotalea</taxon>
    </lineage>
</organism>
<keyword evidence="3" id="KW-1185">Reference proteome</keyword>
<name>A0A511YT60_9CELL</name>
<sequence>MEALATLLGLGAVLLVLGGFVGLYVSRQRTLTRRVASFSCLLNTGEEIKRMWQPGIAQYTRERLLWWRTLSLAPRPARAWSRLELELVERVPVGQVDEAGRPLLLVHCRHGDEAFQIMVSAPAYAGLVSWLESGPRPIKGVI</sequence>
<dbReference type="Proteomes" id="UP000321484">
    <property type="component" value="Unassembled WGS sequence"/>
</dbReference>
<dbReference type="RefSeq" id="WP_052113596.1">
    <property type="nucleotide sequence ID" value="NZ_BJYK01000001.1"/>
</dbReference>
<accession>A0A511YT60</accession>
<keyword evidence="1" id="KW-0472">Membrane</keyword>
<protein>
    <recommendedName>
        <fullName evidence="4">DUF2550 domain-containing protein</fullName>
    </recommendedName>
</protein>
<dbReference type="AlphaFoldDB" id="A0A511YT60"/>
<reference evidence="2 3" key="1">
    <citation type="submission" date="2019-07" db="EMBL/GenBank/DDBJ databases">
        <title>Whole genome shotgun sequence of Actinotalea fermentans NBRC 105374.</title>
        <authorList>
            <person name="Hosoyama A."/>
            <person name="Uohara A."/>
            <person name="Ohji S."/>
            <person name="Ichikawa N."/>
        </authorList>
    </citation>
    <scope>NUCLEOTIDE SEQUENCE [LARGE SCALE GENOMIC DNA]</scope>
    <source>
        <strain evidence="2 3">NBRC 105374</strain>
    </source>
</reference>
<dbReference type="EMBL" id="BJYK01000001">
    <property type="protein sequence ID" value="GEN78380.1"/>
    <property type="molecule type" value="Genomic_DNA"/>
</dbReference>
<evidence type="ECO:0000313" key="2">
    <source>
        <dbReference type="EMBL" id="GEN78380.1"/>
    </source>
</evidence>
<feature type="transmembrane region" description="Helical" evidence="1">
    <location>
        <begin position="6"/>
        <end position="25"/>
    </location>
</feature>
<proteinExistence type="predicted"/>
<evidence type="ECO:0000313" key="3">
    <source>
        <dbReference type="Proteomes" id="UP000321484"/>
    </source>
</evidence>
<dbReference type="InterPro" id="IPR019675">
    <property type="entry name" value="DUF2550"/>
</dbReference>
<dbReference type="Pfam" id="PF10739">
    <property type="entry name" value="DUF2550"/>
    <property type="match status" value="1"/>
</dbReference>
<keyword evidence="1" id="KW-1133">Transmembrane helix</keyword>
<evidence type="ECO:0008006" key="4">
    <source>
        <dbReference type="Google" id="ProtNLM"/>
    </source>
</evidence>
<evidence type="ECO:0000256" key="1">
    <source>
        <dbReference type="SAM" id="Phobius"/>
    </source>
</evidence>
<dbReference type="OrthoDB" id="3267160at2"/>